<evidence type="ECO:0000256" key="6">
    <source>
        <dbReference type="ARBA" id="ARBA00022691"/>
    </source>
</evidence>
<keyword evidence="3 7" id="KW-0690">Ribosome biogenesis</keyword>
<evidence type="ECO:0000256" key="7">
    <source>
        <dbReference type="HAMAP-Rule" id="MF_01116"/>
    </source>
</evidence>
<dbReference type="Pfam" id="PF04034">
    <property type="entry name" value="Ribo_biogen_C"/>
    <property type="match status" value="1"/>
</dbReference>
<keyword evidence="6 7" id="KW-0949">S-adenosyl-L-methionine</keyword>
<feature type="domain" description="RNase L inhibitor RLI-like possible metal-binding" evidence="9">
    <location>
        <begin position="18"/>
        <end position="50"/>
    </location>
</feature>
<dbReference type="EC" id="2.5.1.157" evidence="7"/>
<dbReference type="InterPro" id="IPR007209">
    <property type="entry name" value="RNaseL-inhib-like_metal-bd_dom"/>
</dbReference>
<feature type="binding site" evidence="7">
    <location>
        <position position="83"/>
    </location>
    <ligand>
        <name>S-adenosyl-L-methionine</name>
        <dbReference type="ChEBI" id="CHEBI:59789"/>
    </ligand>
</feature>
<dbReference type="HAMAP" id="MF_01116">
    <property type="entry name" value="TSR3"/>
    <property type="match status" value="1"/>
</dbReference>
<sequence>MIQCAIWRCGLISSRSIKIMVYHAKQCDPKKCSTLKLKRHKLVRVVHRPRDIPRGAIILDPFTQKAFSPADLEQMNKRGLSALDCSWVHAKEVFGIQSYWIPRCLPYLVAANPVNFGKPTKLSTVEALAAALYIVGFVEQAAELLSKFKWGPQFIILNKALLEDYSQAKDSTDVVNVQKEFMN</sequence>
<comment type="similarity">
    <text evidence="7">Belongs to the TDD superfamily. TSR3 family.</text>
</comment>
<evidence type="ECO:0000313" key="11">
    <source>
        <dbReference type="Proteomes" id="UP000037237"/>
    </source>
</evidence>
<evidence type="ECO:0000259" key="9">
    <source>
        <dbReference type="Pfam" id="PF04068"/>
    </source>
</evidence>
<comment type="catalytic activity">
    <reaction evidence="7">
        <text>an N(1)-methylpseudouridine in rRNA + S-adenosyl-L-methionine = N(1)-methyl-N(3)-[(3S)-3-amino-3-carboxypropyl]pseudouridine in rRNA + S-methyl-5'-thioadenosine + H(+)</text>
        <dbReference type="Rhea" id="RHEA:63296"/>
        <dbReference type="Rhea" id="RHEA-COMP:11634"/>
        <dbReference type="Rhea" id="RHEA-COMP:16310"/>
        <dbReference type="ChEBI" id="CHEBI:15378"/>
        <dbReference type="ChEBI" id="CHEBI:17509"/>
        <dbReference type="ChEBI" id="CHEBI:59789"/>
        <dbReference type="ChEBI" id="CHEBI:74890"/>
        <dbReference type="ChEBI" id="CHEBI:146234"/>
        <dbReference type="EC" id="2.5.1.157"/>
    </reaction>
</comment>
<name>A0A0M0BQJ4_9ARCH</name>
<evidence type="ECO:0000256" key="1">
    <source>
        <dbReference type="ARBA" id="ARBA00014114"/>
    </source>
</evidence>
<dbReference type="NCBIfam" id="NF002621">
    <property type="entry name" value="PRK02287.1"/>
    <property type="match status" value="1"/>
</dbReference>
<comment type="caution">
    <text evidence="7">Lacks conserved residue(s) required for the propagation of feature annotation.</text>
</comment>
<dbReference type="InterPro" id="IPR022968">
    <property type="entry name" value="Tsr3-like"/>
</dbReference>
<keyword evidence="5 7" id="KW-0808">Transferase</keyword>
<evidence type="ECO:0000256" key="2">
    <source>
        <dbReference type="ARBA" id="ARBA00022490"/>
    </source>
</evidence>
<reference evidence="10 11" key="1">
    <citation type="submission" date="2015-06" db="EMBL/GenBank/DDBJ databases">
        <title>New insights into the roles of widespread benthic archaea in carbon and nitrogen cycling.</title>
        <authorList>
            <person name="Lazar C.S."/>
            <person name="Baker B.J."/>
            <person name="Seitz K.W."/>
            <person name="Hyde A.S."/>
            <person name="Dick G.J."/>
            <person name="Hinrichs K.-U."/>
            <person name="Teske A.P."/>
        </authorList>
    </citation>
    <scope>NUCLEOTIDE SEQUENCE [LARGE SCALE GENOMIC DNA]</scope>
    <source>
        <strain evidence="10">SG8-32-1</strain>
    </source>
</reference>
<dbReference type="GO" id="GO:1904047">
    <property type="term" value="F:S-adenosyl-L-methionine binding"/>
    <property type="evidence" value="ECO:0007669"/>
    <property type="project" value="UniProtKB-UniRule"/>
</dbReference>
<feature type="domain" description="16S/18S rRNA aminocarboxypropyltransferase Tsr3 C-terminal" evidence="8">
    <location>
        <begin position="57"/>
        <end position="182"/>
    </location>
</feature>
<dbReference type="PATRIC" id="fig|1685124.3.peg.919"/>
<feature type="binding site" evidence="7">
    <location>
        <position position="105"/>
    </location>
    <ligand>
        <name>S-adenosyl-L-methionine</name>
        <dbReference type="ChEBI" id="CHEBI:59789"/>
    </ligand>
</feature>
<dbReference type="AlphaFoldDB" id="A0A0M0BQJ4"/>
<comment type="subcellular location">
    <subcellularLocation>
        <location evidence="7">Cytoplasm</location>
    </subcellularLocation>
</comment>
<comment type="function">
    <text evidence="7">Aminocarboxypropyltransferase that catalyzes the aminocarboxypropyl transfer on pseudouridine corresponding to position 914 in M.jannaschii 16S rRNA. It constitutes the last step in biosynthesis of the hypermodified N1-methyl-N3-(3-amino-3-carboxypropyl) pseudouridine (m1acp3-Psi).</text>
</comment>
<dbReference type="PANTHER" id="PTHR20426:SF0">
    <property type="entry name" value="18S RRNA AMINOCARBOXYPROPYLTRANSFERASE"/>
    <property type="match status" value="1"/>
</dbReference>
<feature type="binding site" evidence="7">
    <location>
        <position position="124"/>
    </location>
    <ligand>
        <name>S-adenosyl-L-methionine</name>
        <dbReference type="ChEBI" id="CHEBI:59789"/>
    </ligand>
</feature>
<accession>A0A0M0BQJ4</accession>
<dbReference type="Proteomes" id="UP000037237">
    <property type="component" value="Unassembled WGS sequence"/>
</dbReference>
<dbReference type="GO" id="GO:0005737">
    <property type="term" value="C:cytoplasm"/>
    <property type="evidence" value="ECO:0007669"/>
    <property type="project" value="UniProtKB-SubCell"/>
</dbReference>
<proteinExistence type="inferred from homology"/>
<evidence type="ECO:0000313" key="10">
    <source>
        <dbReference type="EMBL" id="KON30853.1"/>
    </source>
</evidence>
<dbReference type="EMBL" id="LFWU01000113">
    <property type="protein sequence ID" value="KON30853.1"/>
    <property type="molecule type" value="Genomic_DNA"/>
</dbReference>
<dbReference type="GO" id="GO:0106388">
    <property type="term" value="F:rRNA small subunit aminocarboxypropyltransferase activity"/>
    <property type="evidence" value="ECO:0007669"/>
    <property type="project" value="UniProtKB-EC"/>
</dbReference>
<dbReference type="Pfam" id="PF04068">
    <property type="entry name" value="Fer4_RLI"/>
    <property type="match status" value="1"/>
</dbReference>
<keyword evidence="4 7" id="KW-0698">rRNA processing</keyword>
<dbReference type="InterPro" id="IPR007177">
    <property type="entry name" value="Tsr3_C"/>
</dbReference>
<evidence type="ECO:0000259" key="8">
    <source>
        <dbReference type="Pfam" id="PF04034"/>
    </source>
</evidence>
<protein>
    <recommendedName>
        <fullName evidence="1 7">16S rRNA aminocarboxypropyltransferase</fullName>
        <ecNumber evidence="7">2.5.1.157</ecNumber>
    </recommendedName>
</protein>
<keyword evidence="2 7" id="KW-0963">Cytoplasm</keyword>
<feature type="binding site" evidence="7">
    <location>
        <position position="33"/>
    </location>
    <ligand>
        <name>S-adenosyl-L-methionine</name>
        <dbReference type="ChEBI" id="CHEBI:59789"/>
    </ligand>
</feature>
<evidence type="ECO:0000256" key="4">
    <source>
        <dbReference type="ARBA" id="ARBA00022552"/>
    </source>
</evidence>
<dbReference type="PANTHER" id="PTHR20426">
    <property type="entry name" value="RIBOSOME BIOGENESIS PROTEIN TSR3 HOMOLOG"/>
    <property type="match status" value="1"/>
</dbReference>
<dbReference type="GO" id="GO:0000455">
    <property type="term" value="P:enzyme-directed rRNA pseudouridine synthesis"/>
    <property type="evidence" value="ECO:0007669"/>
    <property type="project" value="UniProtKB-UniRule"/>
</dbReference>
<organism evidence="10 11">
    <name type="scientific">miscellaneous Crenarchaeota group-1 archaeon SG8-32-1</name>
    <dbReference type="NCBI Taxonomy" id="1685124"/>
    <lineage>
        <taxon>Archaea</taxon>
        <taxon>Candidatus Bathyarchaeota</taxon>
        <taxon>MCG-1</taxon>
    </lineage>
</organism>
<evidence type="ECO:0000256" key="3">
    <source>
        <dbReference type="ARBA" id="ARBA00022517"/>
    </source>
</evidence>
<gene>
    <name evidence="10" type="ORF">AC477_04605</name>
</gene>
<comment type="caution">
    <text evidence="10">The sequence shown here is derived from an EMBL/GenBank/DDBJ whole genome shotgun (WGS) entry which is preliminary data.</text>
</comment>
<evidence type="ECO:0000256" key="5">
    <source>
        <dbReference type="ARBA" id="ARBA00022679"/>
    </source>
</evidence>